<dbReference type="GO" id="GO:0004879">
    <property type="term" value="F:nuclear receptor activity"/>
    <property type="evidence" value="ECO:0007669"/>
    <property type="project" value="TreeGrafter"/>
</dbReference>
<feature type="compositionally biased region" description="Low complexity" evidence="11">
    <location>
        <begin position="14"/>
        <end position="47"/>
    </location>
</feature>
<dbReference type="InterPro" id="IPR013088">
    <property type="entry name" value="Znf_NHR/GATA"/>
</dbReference>
<organism evidence="14">
    <name type="scientific">Iconisemion striatum</name>
    <dbReference type="NCBI Taxonomy" id="60296"/>
    <lineage>
        <taxon>Eukaryota</taxon>
        <taxon>Metazoa</taxon>
        <taxon>Chordata</taxon>
        <taxon>Craniata</taxon>
        <taxon>Vertebrata</taxon>
        <taxon>Euteleostomi</taxon>
        <taxon>Actinopterygii</taxon>
        <taxon>Neopterygii</taxon>
        <taxon>Teleostei</taxon>
        <taxon>Neoteleostei</taxon>
        <taxon>Acanthomorphata</taxon>
        <taxon>Ovalentaria</taxon>
        <taxon>Atherinomorphae</taxon>
        <taxon>Cyprinodontiformes</taxon>
        <taxon>Nothobranchiidae</taxon>
        <taxon>Iconisemion</taxon>
    </lineage>
</organism>
<dbReference type="CDD" id="cd06940">
    <property type="entry name" value="NR_LBD_REV_ERB"/>
    <property type="match status" value="1"/>
</dbReference>
<evidence type="ECO:0000256" key="9">
    <source>
        <dbReference type="ARBA" id="ARBA00023242"/>
    </source>
</evidence>
<dbReference type="GO" id="GO:0009755">
    <property type="term" value="P:hormone-mediated signaling pathway"/>
    <property type="evidence" value="ECO:0007669"/>
    <property type="project" value="TreeGrafter"/>
</dbReference>
<dbReference type="Pfam" id="PF00104">
    <property type="entry name" value="Hormone_recep"/>
    <property type="match status" value="1"/>
</dbReference>
<keyword evidence="9 10" id="KW-0539">Nucleus</keyword>
<dbReference type="InterPro" id="IPR001628">
    <property type="entry name" value="Znf_hrmn_rcpt"/>
</dbReference>
<comment type="subcellular location">
    <subcellularLocation>
        <location evidence="1">Cytoplasm</location>
    </subcellularLocation>
    <subcellularLocation>
        <location evidence="10">Nucleus</location>
    </subcellularLocation>
</comment>
<keyword evidence="8 10" id="KW-0675">Receptor</keyword>
<dbReference type="Gene3D" id="1.10.565.10">
    <property type="entry name" value="Retinoid X Receptor"/>
    <property type="match status" value="1"/>
</dbReference>
<dbReference type="InterPro" id="IPR000536">
    <property type="entry name" value="Nucl_hrmn_rcpt_lig-bd"/>
</dbReference>
<name>A0A1A7WTQ2_9TELE</name>
<reference evidence="14" key="1">
    <citation type="submission" date="2016-05" db="EMBL/GenBank/DDBJ databases">
        <authorList>
            <person name="Lavstsen T."/>
            <person name="Jespersen J.S."/>
        </authorList>
    </citation>
    <scope>NUCLEOTIDE SEQUENCE</scope>
    <source>
        <tissue evidence="14">Brain</tissue>
    </source>
</reference>
<keyword evidence="5 10" id="KW-0805">Transcription regulation</keyword>
<dbReference type="PROSITE" id="PS51843">
    <property type="entry name" value="NR_LBD"/>
    <property type="match status" value="1"/>
</dbReference>
<accession>A0A1A7WTQ2</accession>
<dbReference type="GO" id="GO:0000978">
    <property type="term" value="F:RNA polymerase II cis-regulatory region sequence-specific DNA binding"/>
    <property type="evidence" value="ECO:0007669"/>
    <property type="project" value="TreeGrafter"/>
</dbReference>
<dbReference type="SUPFAM" id="SSF57716">
    <property type="entry name" value="Glucocorticoid receptor-like (DNA-binding domain)"/>
    <property type="match status" value="1"/>
</dbReference>
<evidence type="ECO:0000259" key="13">
    <source>
        <dbReference type="PROSITE" id="PS51843"/>
    </source>
</evidence>
<dbReference type="AlphaFoldDB" id="A0A1A7WTQ2"/>
<evidence type="ECO:0000256" key="6">
    <source>
        <dbReference type="ARBA" id="ARBA00023125"/>
    </source>
</evidence>
<feature type="domain" description="Nuclear receptor" evidence="12">
    <location>
        <begin position="78"/>
        <end position="154"/>
    </location>
</feature>
<dbReference type="PROSITE" id="PS00031">
    <property type="entry name" value="NUCLEAR_REC_DBD_1"/>
    <property type="match status" value="1"/>
</dbReference>
<gene>
    <name evidence="14" type="primary">NR1D2B</name>
</gene>
<dbReference type="FunFam" id="3.30.50.10:FF:000013">
    <property type="entry name" value="Nuclear receptor subfamily 1 group D member 2"/>
    <property type="match status" value="1"/>
</dbReference>
<protein>
    <submittedName>
        <fullName evidence="14">Nuclear receptor subfamily 1, group D, member 2b</fullName>
    </submittedName>
</protein>
<evidence type="ECO:0000256" key="4">
    <source>
        <dbReference type="ARBA" id="ARBA00022833"/>
    </source>
</evidence>
<feature type="domain" description="NR LBD" evidence="13">
    <location>
        <begin position="241"/>
        <end position="562"/>
    </location>
</feature>
<comment type="similarity">
    <text evidence="10">Belongs to the nuclear hormone receptor family.</text>
</comment>
<feature type="region of interest" description="Disordered" evidence="11">
    <location>
        <begin position="223"/>
        <end position="242"/>
    </location>
</feature>
<dbReference type="Pfam" id="PF00105">
    <property type="entry name" value="zf-C4"/>
    <property type="match status" value="1"/>
</dbReference>
<dbReference type="SUPFAM" id="SSF48508">
    <property type="entry name" value="Nuclear receptor ligand-binding domain"/>
    <property type="match status" value="1"/>
</dbReference>
<dbReference type="GO" id="GO:0008270">
    <property type="term" value="F:zinc ion binding"/>
    <property type="evidence" value="ECO:0007669"/>
    <property type="project" value="UniProtKB-KW"/>
</dbReference>
<sequence>MESSKAGGVIAYISSSSSSSSPESCHSDSSNSSYQPSSPLHAQQNQQGTGGQNLPAAQKGRRSSSSGKGGVTKISGLVLLCKVCGDVASGFHYGVHACEGCKGFFRRSIQQNIQYKKCLKNESCPIMRINRNRCQQCRFKKCLMVGMSRDSVRFGRIPKREKQRLLLEMQSAMNNMMNSGQLPGQLCDAPDVPITKVLQAEPGPSSSSPLSCQSNFSADSESVMSMDTECSSASPSTSDSSEEEAICSVTRAHQETFMYNQEQSKLPVEPSPAPLICDGTDQNGQNAWNHRNNLVTAGGQNLPPNLGCPLGREDSTPPQCPFRLSQSGADSHSPTYIHGAVRAPPTGTNATYGKLVWPGGNRMYLVCPMNTSPHVDSLKAGHEVWEEFSHSFTPAVREVVEFAKKIPGFRDLSQHDQVSLLKAGTFEVLVVRFASLFNVNEGTVTFLGGEKYSVDTLRAMGSGDLLNSMLDFSEKLMNLGLSEEEMSLFTAVVLVSADRSGIENVNSVEALQETLIRALRSLITRNHPNESAIFTKLLLKLPDLRSLNNVHSEQLLAFKVHS</sequence>
<dbReference type="InterPro" id="IPR035500">
    <property type="entry name" value="NHR-like_dom_sf"/>
</dbReference>
<dbReference type="PROSITE" id="PS51030">
    <property type="entry name" value="NUCLEAR_REC_DBD_2"/>
    <property type="match status" value="1"/>
</dbReference>
<feature type="region of interest" description="Disordered" evidence="11">
    <location>
        <begin position="198"/>
        <end position="218"/>
    </location>
</feature>
<keyword evidence="3 10" id="KW-0863">Zinc-finger</keyword>
<dbReference type="PRINTS" id="PR00398">
    <property type="entry name" value="STRDHORMONER"/>
</dbReference>
<dbReference type="EMBL" id="HADW01007718">
    <property type="protein sequence ID" value="SBP09118.1"/>
    <property type="molecule type" value="Transcribed_RNA"/>
</dbReference>
<dbReference type="GO" id="GO:0005634">
    <property type="term" value="C:nucleus"/>
    <property type="evidence" value="ECO:0007669"/>
    <property type="project" value="UniProtKB-SubCell"/>
</dbReference>
<dbReference type="GO" id="GO:0000122">
    <property type="term" value="P:negative regulation of transcription by RNA polymerase II"/>
    <property type="evidence" value="ECO:0007669"/>
    <property type="project" value="TreeGrafter"/>
</dbReference>
<evidence type="ECO:0000256" key="8">
    <source>
        <dbReference type="ARBA" id="ARBA00023170"/>
    </source>
</evidence>
<feature type="compositionally biased region" description="Low complexity" evidence="11">
    <location>
        <begin position="227"/>
        <end position="239"/>
    </location>
</feature>
<dbReference type="GO" id="GO:0005737">
    <property type="term" value="C:cytoplasm"/>
    <property type="evidence" value="ECO:0007669"/>
    <property type="project" value="UniProtKB-SubCell"/>
</dbReference>
<dbReference type="PANTHER" id="PTHR24082:SF112">
    <property type="entry name" value="NUCLEAR RECEPTOR SUBFAMILY 1 GROUP D MEMBER 2"/>
    <property type="match status" value="1"/>
</dbReference>
<evidence type="ECO:0000256" key="2">
    <source>
        <dbReference type="ARBA" id="ARBA00022723"/>
    </source>
</evidence>
<dbReference type="PRINTS" id="PR00047">
    <property type="entry name" value="STROIDFINGER"/>
</dbReference>
<dbReference type="Gene3D" id="3.30.50.10">
    <property type="entry name" value="Erythroid Transcription Factor GATA-1, subunit A"/>
    <property type="match status" value="1"/>
</dbReference>
<dbReference type="InterPro" id="IPR001723">
    <property type="entry name" value="Nuclear_hrmn_rcpt"/>
</dbReference>
<feature type="compositionally biased region" description="Low complexity" evidence="11">
    <location>
        <begin position="202"/>
        <end position="217"/>
    </location>
</feature>
<evidence type="ECO:0000313" key="14">
    <source>
        <dbReference type="EMBL" id="SBP09118.1"/>
    </source>
</evidence>
<evidence type="ECO:0000256" key="1">
    <source>
        <dbReference type="ARBA" id="ARBA00004496"/>
    </source>
</evidence>
<evidence type="ECO:0000256" key="3">
    <source>
        <dbReference type="ARBA" id="ARBA00022771"/>
    </source>
</evidence>
<keyword evidence="6 10" id="KW-0238">DNA-binding</keyword>
<dbReference type="PANTHER" id="PTHR24082">
    <property type="entry name" value="NUCLEAR HORMONE RECEPTOR"/>
    <property type="match status" value="1"/>
</dbReference>
<dbReference type="CDD" id="cd07166">
    <property type="entry name" value="NR_DBD_REV_ERB"/>
    <property type="match status" value="1"/>
</dbReference>
<evidence type="ECO:0000256" key="11">
    <source>
        <dbReference type="SAM" id="MobiDB-lite"/>
    </source>
</evidence>
<dbReference type="GO" id="GO:0030154">
    <property type="term" value="P:cell differentiation"/>
    <property type="evidence" value="ECO:0007669"/>
    <property type="project" value="TreeGrafter"/>
</dbReference>
<dbReference type="InterPro" id="IPR050234">
    <property type="entry name" value="Nuclear_hormone_rcpt_NR1"/>
</dbReference>
<keyword evidence="7 10" id="KW-0804">Transcription</keyword>
<reference evidence="14" key="2">
    <citation type="submission" date="2016-06" db="EMBL/GenBank/DDBJ databases">
        <title>The genome of a short-lived fish provides insights into sex chromosome evolution and the genetic control of aging.</title>
        <authorList>
            <person name="Reichwald K."/>
            <person name="Felder M."/>
            <person name="Petzold A."/>
            <person name="Koch P."/>
            <person name="Groth M."/>
            <person name="Platzer M."/>
        </authorList>
    </citation>
    <scope>NUCLEOTIDE SEQUENCE</scope>
    <source>
        <tissue evidence="14">Brain</tissue>
    </source>
</reference>
<feature type="region of interest" description="Disordered" evidence="11">
    <location>
        <begin position="14"/>
        <end position="69"/>
    </location>
</feature>
<evidence type="ECO:0000259" key="12">
    <source>
        <dbReference type="PROSITE" id="PS51030"/>
    </source>
</evidence>
<evidence type="ECO:0000256" key="10">
    <source>
        <dbReference type="RuleBase" id="RU004334"/>
    </source>
</evidence>
<keyword evidence="2 10" id="KW-0479">Metal-binding</keyword>
<evidence type="ECO:0000256" key="5">
    <source>
        <dbReference type="ARBA" id="ARBA00023015"/>
    </source>
</evidence>
<dbReference type="SMART" id="SM00399">
    <property type="entry name" value="ZnF_C4"/>
    <property type="match status" value="1"/>
</dbReference>
<dbReference type="GO" id="GO:0045944">
    <property type="term" value="P:positive regulation of transcription by RNA polymerase II"/>
    <property type="evidence" value="ECO:0007669"/>
    <property type="project" value="TreeGrafter"/>
</dbReference>
<evidence type="ECO:0000256" key="7">
    <source>
        <dbReference type="ARBA" id="ARBA00023163"/>
    </source>
</evidence>
<proteinExistence type="inferred from homology"/>
<dbReference type="SMART" id="SM00430">
    <property type="entry name" value="HOLI"/>
    <property type="match status" value="1"/>
</dbReference>
<keyword evidence="4 10" id="KW-0862">Zinc</keyword>